<reference evidence="1 2" key="1">
    <citation type="journal article" date="2014" name="Mol. Plant">
        <title>Chromosome Scale Genome Assembly and Transcriptome Profiling of Nannochloropsis gaditana in Nitrogen Depletion.</title>
        <authorList>
            <person name="Corteggiani Carpinelli E."/>
            <person name="Telatin A."/>
            <person name="Vitulo N."/>
            <person name="Forcato C."/>
            <person name="D'Angelo M."/>
            <person name="Schiavon R."/>
            <person name="Vezzi A."/>
            <person name="Giacometti G.M."/>
            <person name="Morosinotto T."/>
            <person name="Valle G."/>
        </authorList>
    </citation>
    <scope>NUCLEOTIDE SEQUENCE [LARGE SCALE GENOMIC DNA]</scope>
    <source>
        <strain evidence="1 2">B-31</strain>
    </source>
</reference>
<gene>
    <name evidence="1" type="ORF">Naga_100336g1</name>
</gene>
<name>W7T184_9STRA</name>
<sequence length="72" mass="8510">MEKFRSNKDGAGTFKALTDKNDTRTQIMLVIRIIDVRRLVILLHCVMEKLSIRLIGEPSKKRWWLCRPLNRS</sequence>
<keyword evidence="2" id="KW-1185">Reference proteome</keyword>
<dbReference type="Proteomes" id="UP000019335">
    <property type="component" value="Unassembled WGS sequence"/>
</dbReference>
<dbReference type="EMBL" id="AZIL01003045">
    <property type="protein sequence ID" value="EWM20467.1"/>
    <property type="molecule type" value="Genomic_DNA"/>
</dbReference>
<evidence type="ECO:0000313" key="1">
    <source>
        <dbReference type="EMBL" id="EWM20467.1"/>
    </source>
</evidence>
<comment type="caution">
    <text evidence="1">The sequence shown here is derived from an EMBL/GenBank/DDBJ whole genome shotgun (WGS) entry which is preliminary data.</text>
</comment>
<accession>W7T184</accession>
<dbReference type="AlphaFoldDB" id="W7T184"/>
<protein>
    <submittedName>
        <fullName evidence="1">Uncharacterized protein</fullName>
    </submittedName>
</protein>
<evidence type="ECO:0000313" key="2">
    <source>
        <dbReference type="Proteomes" id="UP000019335"/>
    </source>
</evidence>
<proteinExistence type="predicted"/>
<organism evidence="1 2">
    <name type="scientific">Nannochloropsis gaditana</name>
    <dbReference type="NCBI Taxonomy" id="72520"/>
    <lineage>
        <taxon>Eukaryota</taxon>
        <taxon>Sar</taxon>
        <taxon>Stramenopiles</taxon>
        <taxon>Ochrophyta</taxon>
        <taxon>Eustigmatophyceae</taxon>
        <taxon>Eustigmatales</taxon>
        <taxon>Monodopsidaceae</taxon>
        <taxon>Nannochloropsis</taxon>
    </lineage>
</organism>